<sequence>MSLDIFPISLAEANAFVAQHHRHHEPVVGHKFSISVVDVFSIDSIAAQASQVCGVAIIGRPVARGNDDGLTLEVNRCCTDGTRNACSMLYGAAWRAVKAMGYRRLITYTLPTEGGASLRAAGWKLLGERGGSNWNTPARPRIDTDAALRGQKLLWEAV</sequence>
<dbReference type="RefSeq" id="WP_116614985.1">
    <property type="nucleotide sequence ID" value="NZ_QEOB01000042.1"/>
</dbReference>
<evidence type="ECO:0000313" key="2">
    <source>
        <dbReference type="Proteomes" id="UP000245712"/>
    </source>
</evidence>
<evidence type="ECO:0000313" key="1">
    <source>
        <dbReference type="EMBL" id="PVX61259.1"/>
    </source>
</evidence>
<accession>A0ABX5K740</accession>
<proteinExistence type="predicted"/>
<comment type="caution">
    <text evidence="1">The sequence shown here is derived from an EMBL/GenBank/DDBJ whole genome shotgun (WGS) entry which is preliminary data.</text>
</comment>
<gene>
    <name evidence="1" type="ORF">C7402_14252</name>
</gene>
<dbReference type="Proteomes" id="UP000245712">
    <property type="component" value="Unassembled WGS sequence"/>
</dbReference>
<name>A0ABX5K740_9BURK</name>
<reference evidence="1 2" key="1">
    <citation type="submission" date="2018-05" db="EMBL/GenBank/DDBJ databases">
        <title>Genomic Encyclopedia of Type Strains, Phase IV (KMG-V): Genome sequencing to study the core and pangenomes of soil and plant-associated prokaryotes.</title>
        <authorList>
            <person name="Whitman W."/>
        </authorList>
    </citation>
    <scope>NUCLEOTIDE SEQUENCE [LARGE SCALE GENOMIC DNA]</scope>
    <source>
        <strain evidence="1 2">SCZa-39</strain>
    </source>
</reference>
<keyword evidence="2" id="KW-1185">Reference proteome</keyword>
<organism evidence="1 2">
    <name type="scientific">Paraburkholderia unamae</name>
    <dbReference type="NCBI Taxonomy" id="219649"/>
    <lineage>
        <taxon>Bacteria</taxon>
        <taxon>Pseudomonadati</taxon>
        <taxon>Pseudomonadota</taxon>
        <taxon>Betaproteobacteria</taxon>
        <taxon>Burkholderiales</taxon>
        <taxon>Burkholderiaceae</taxon>
        <taxon>Paraburkholderia</taxon>
    </lineage>
</organism>
<protein>
    <submittedName>
        <fullName evidence="1">Uncharacterized protein</fullName>
    </submittedName>
</protein>
<dbReference type="InterPro" id="IPR053780">
    <property type="entry name" value="Gp66-like"/>
</dbReference>
<dbReference type="NCBIfam" id="NF045478">
    <property type="entry name" value="XF1762_fam"/>
    <property type="match status" value="1"/>
</dbReference>
<dbReference type="EMBL" id="QEOB01000042">
    <property type="protein sequence ID" value="PVX61259.1"/>
    <property type="molecule type" value="Genomic_DNA"/>
</dbReference>